<feature type="chain" id="PRO_5029501768" evidence="1">
    <location>
        <begin position="18"/>
        <end position="142"/>
    </location>
</feature>
<accession>A0A7I4YII5</accession>
<dbReference type="AlphaFoldDB" id="A0A7I4YII5"/>
<name>A0A7I4YII5_HAECO</name>
<organism evidence="2 3">
    <name type="scientific">Haemonchus contortus</name>
    <name type="common">Barber pole worm</name>
    <dbReference type="NCBI Taxonomy" id="6289"/>
    <lineage>
        <taxon>Eukaryota</taxon>
        <taxon>Metazoa</taxon>
        <taxon>Ecdysozoa</taxon>
        <taxon>Nematoda</taxon>
        <taxon>Chromadorea</taxon>
        <taxon>Rhabditida</taxon>
        <taxon>Rhabditina</taxon>
        <taxon>Rhabditomorpha</taxon>
        <taxon>Strongyloidea</taxon>
        <taxon>Trichostrongylidae</taxon>
        <taxon>Haemonchus</taxon>
    </lineage>
</organism>
<dbReference type="Proteomes" id="UP000025227">
    <property type="component" value="Unplaced"/>
</dbReference>
<protein>
    <submittedName>
        <fullName evidence="3">Cysteine proteinase inhibitor</fullName>
    </submittedName>
</protein>
<evidence type="ECO:0000313" key="2">
    <source>
        <dbReference type="Proteomes" id="UP000025227"/>
    </source>
</evidence>
<feature type="signal peptide" evidence="1">
    <location>
        <begin position="1"/>
        <end position="17"/>
    </location>
</feature>
<sequence length="142" mass="16191">MVRQFLAFLIIGAVAVGQLMPPQKDNGIGQERAYITMHALLNANRTAVEEETEIRNNASRLGLVKRLQTWHDSDYAFYTLHLVDTDCSKAVGWLKDIVRNTNTFTMATLSCRPMDTIYYPYVNLTIITRKTIQKIQGEIEPL</sequence>
<keyword evidence="2" id="KW-1185">Reference proteome</keyword>
<evidence type="ECO:0000313" key="3">
    <source>
        <dbReference type="WBParaSite" id="HCON_00103000-00001"/>
    </source>
</evidence>
<proteinExistence type="predicted"/>
<reference evidence="3" key="1">
    <citation type="submission" date="2020-12" db="UniProtKB">
        <authorList>
            <consortium name="WormBaseParasite"/>
        </authorList>
    </citation>
    <scope>IDENTIFICATION</scope>
    <source>
        <strain evidence="3">MHco3</strain>
    </source>
</reference>
<keyword evidence="1" id="KW-0732">Signal</keyword>
<evidence type="ECO:0000256" key="1">
    <source>
        <dbReference type="SAM" id="SignalP"/>
    </source>
</evidence>
<dbReference type="WBParaSite" id="HCON_00103000-00001">
    <property type="protein sequence ID" value="HCON_00103000-00001"/>
    <property type="gene ID" value="HCON_00103000"/>
</dbReference>